<evidence type="ECO:0000313" key="1">
    <source>
        <dbReference type="EnsemblPlants" id="AET3Gv20260000.25"/>
    </source>
</evidence>
<name>A0A453E8T9_AEGTS</name>
<evidence type="ECO:0000313" key="2">
    <source>
        <dbReference type="Proteomes" id="UP000015105"/>
    </source>
</evidence>
<dbReference type="EnsemblPlants" id="AET3Gv20260000.25">
    <property type="protein sequence ID" value="AET3Gv20260000.25"/>
    <property type="gene ID" value="AET3Gv20260000"/>
</dbReference>
<protein>
    <submittedName>
        <fullName evidence="1">Uncharacterized protein</fullName>
    </submittedName>
</protein>
<reference evidence="2" key="1">
    <citation type="journal article" date="2014" name="Science">
        <title>Ancient hybridizations among the ancestral genomes of bread wheat.</title>
        <authorList>
            <consortium name="International Wheat Genome Sequencing Consortium,"/>
            <person name="Marcussen T."/>
            <person name="Sandve S.R."/>
            <person name="Heier L."/>
            <person name="Spannagl M."/>
            <person name="Pfeifer M."/>
            <person name="Jakobsen K.S."/>
            <person name="Wulff B.B."/>
            <person name="Steuernagel B."/>
            <person name="Mayer K.F."/>
            <person name="Olsen O.A."/>
        </authorList>
    </citation>
    <scope>NUCLEOTIDE SEQUENCE [LARGE SCALE GENOMIC DNA]</scope>
    <source>
        <strain evidence="2">cv. AL8/78</strain>
    </source>
</reference>
<accession>A0A453E8T9</accession>
<reference evidence="1" key="3">
    <citation type="journal article" date="2017" name="Nature">
        <title>Genome sequence of the progenitor of the wheat D genome Aegilops tauschii.</title>
        <authorList>
            <person name="Luo M.C."/>
            <person name="Gu Y.Q."/>
            <person name="Puiu D."/>
            <person name="Wang H."/>
            <person name="Twardziok S.O."/>
            <person name="Deal K.R."/>
            <person name="Huo N."/>
            <person name="Zhu T."/>
            <person name="Wang L."/>
            <person name="Wang Y."/>
            <person name="McGuire P.E."/>
            <person name="Liu S."/>
            <person name="Long H."/>
            <person name="Ramasamy R.K."/>
            <person name="Rodriguez J.C."/>
            <person name="Van S.L."/>
            <person name="Yuan L."/>
            <person name="Wang Z."/>
            <person name="Xia Z."/>
            <person name="Xiao L."/>
            <person name="Anderson O.D."/>
            <person name="Ouyang S."/>
            <person name="Liang Y."/>
            <person name="Zimin A.V."/>
            <person name="Pertea G."/>
            <person name="Qi P."/>
            <person name="Bennetzen J.L."/>
            <person name="Dai X."/>
            <person name="Dawson M.W."/>
            <person name="Muller H.G."/>
            <person name="Kugler K."/>
            <person name="Rivarola-Duarte L."/>
            <person name="Spannagl M."/>
            <person name="Mayer K.F.X."/>
            <person name="Lu F.H."/>
            <person name="Bevan M.W."/>
            <person name="Leroy P."/>
            <person name="Li P."/>
            <person name="You F.M."/>
            <person name="Sun Q."/>
            <person name="Liu Z."/>
            <person name="Lyons E."/>
            <person name="Wicker T."/>
            <person name="Salzberg S.L."/>
            <person name="Devos K.M."/>
            <person name="Dvorak J."/>
        </authorList>
    </citation>
    <scope>NUCLEOTIDE SEQUENCE [LARGE SCALE GENOMIC DNA]</scope>
    <source>
        <strain evidence="1">cv. AL8/78</strain>
    </source>
</reference>
<dbReference type="AlphaFoldDB" id="A0A453E8T9"/>
<dbReference type="Gramene" id="AET3Gv20260000.25">
    <property type="protein sequence ID" value="AET3Gv20260000.25"/>
    <property type="gene ID" value="AET3Gv20260000"/>
</dbReference>
<dbReference type="Proteomes" id="UP000015105">
    <property type="component" value="Chromosome 3D"/>
</dbReference>
<reference evidence="2" key="2">
    <citation type="journal article" date="2017" name="Nat. Plants">
        <title>The Aegilops tauschii genome reveals multiple impacts of transposons.</title>
        <authorList>
            <person name="Zhao G."/>
            <person name="Zou C."/>
            <person name="Li K."/>
            <person name="Wang K."/>
            <person name="Li T."/>
            <person name="Gao L."/>
            <person name="Zhang X."/>
            <person name="Wang H."/>
            <person name="Yang Z."/>
            <person name="Liu X."/>
            <person name="Jiang W."/>
            <person name="Mao L."/>
            <person name="Kong X."/>
            <person name="Jiao Y."/>
            <person name="Jia J."/>
        </authorList>
    </citation>
    <scope>NUCLEOTIDE SEQUENCE [LARGE SCALE GENOMIC DNA]</scope>
    <source>
        <strain evidence="2">cv. AL8/78</strain>
    </source>
</reference>
<organism evidence="1 2">
    <name type="scientific">Aegilops tauschii subsp. strangulata</name>
    <name type="common">Goatgrass</name>
    <dbReference type="NCBI Taxonomy" id="200361"/>
    <lineage>
        <taxon>Eukaryota</taxon>
        <taxon>Viridiplantae</taxon>
        <taxon>Streptophyta</taxon>
        <taxon>Embryophyta</taxon>
        <taxon>Tracheophyta</taxon>
        <taxon>Spermatophyta</taxon>
        <taxon>Magnoliopsida</taxon>
        <taxon>Liliopsida</taxon>
        <taxon>Poales</taxon>
        <taxon>Poaceae</taxon>
        <taxon>BOP clade</taxon>
        <taxon>Pooideae</taxon>
        <taxon>Triticodae</taxon>
        <taxon>Triticeae</taxon>
        <taxon>Triticinae</taxon>
        <taxon>Aegilops</taxon>
    </lineage>
</organism>
<reference evidence="1" key="4">
    <citation type="submission" date="2019-03" db="UniProtKB">
        <authorList>
            <consortium name="EnsemblPlants"/>
        </authorList>
    </citation>
    <scope>IDENTIFICATION</scope>
</reference>
<reference evidence="1" key="5">
    <citation type="journal article" date="2021" name="G3 (Bethesda)">
        <title>Aegilops tauschii genome assembly Aet v5.0 features greater sequence contiguity and improved annotation.</title>
        <authorList>
            <person name="Wang L."/>
            <person name="Zhu T."/>
            <person name="Rodriguez J.C."/>
            <person name="Deal K.R."/>
            <person name="Dubcovsky J."/>
            <person name="McGuire P.E."/>
            <person name="Lux T."/>
            <person name="Spannagl M."/>
            <person name="Mayer K.F.X."/>
            <person name="Baldrich P."/>
            <person name="Meyers B.C."/>
            <person name="Huo N."/>
            <person name="Gu Y.Q."/>
            <person name="Zhou H."/>
            <person name="Devos K.M."/>
            <person name="Bennetzen J.L."/>
            <person name="Unver T."/>
            <person name="Budak H."/>
            <person name="Gulick P.J."/>
            <person name="Galiba G."/>
            <person name="Kalapos B."/>
            <person name="Nelson D.R."/>
            <person name="Li P."/>
            <person name="You F.M."/>
            <person name="Luo M.C."/>
            <person name="Dvorak J."/>
        </authorList>
    </citation>
    <scope>NUCLEOTIDE SEQUENCE [LARGE SCALE GENOMIC DNA]</scope>
    <source>
        <strain evidence="1">cv. AL8/78</strain>
    </source>
</reference>
<keyword evidence="2" id="KW-1185">Reference proteome</keyword>
<sequence length="52" mass="5869">MLCCKCSRRAETTMKLSGRRSSELGYIGLGQSDWSFGLLCVESHVHLWQIPP</sequence>
<proteinExistence type="predicted"/>